<evidence type="ECO:0000256" key="6">
    <source>
        <dbReference type="ARBA" id="ARBA00022989"/>
    </source>
</evidence>
<organism evidence="9 10">
    <name type="scientific">Brachybacterium halotolerans</name>
    <dbReference type="NCBI Taxonomy" id="2795215"/>
    <lineage>
        <taxon>Bacteria</taxon>
        <taxon>Bacillati</taxon>
        <taxon>Actinomycetota</taxon>
        <taxon>Actinomycetes</taxon>
        <taxon>Micrococcales</taxon>
        <taxon>Dermabacteraceae</taxon>
        <taxon>Brachybacterium</taxon>
    </lineage>
</organism>
<evidence type="ECO:0000256" key="7">
    <source>
        <dbReference type="ARBA" id="ARBA00023136"/>
    </source>
</evidence>
<proteinExistence type="inferred from homology"/>
<feature type="transmembrane region" description="Helical" evidence="8">
    <location>
        <begin position="139"/>
        <end position="158"/>
    </location>
</feature>
<dbReference type="EMBL" id="JAEDAJ010000004">
    <property type="protein sequence ID" value="MBK0331726.1"/>
    <property type="molecule type" value="Genomic_DNA"/>
</dbReference>
<dbReference type="Proteomes" id="UP000612352">
    <property type="component" value="Unassembled WGS sequence"/>
</dbReference>
<reference evidence="9 10" key="1">
    <citation type="submission" date="2020-12" db="EMBL/GenBank/DDBJ databases">
        <title>Brachybacterium sp. MASK1Z-5, whole genome shotgun sequence.</title>
        <authorList>
            <person name="Tuo L."/>
        </authorList>
    </citation>
    <scope>NUCLEOTIDE SEQUENCE [LARGE SCALE GENOMIC DNA]</scope>
    <source>
        <strain evidence="9 10">MASK1Z-5</strain>
    </source>
</reference>
<keyword evidence="6 8" id="KW-1133">Transmembrane helix</keyword>
<name>A0ABS1BAN8_9MICO</name>
<keyword evidence="4" id="KW-1003">Cell membrane</keyword>
<keyword evidence="7 8" id="KW-0472">Membrane</keyword>
<dbReference type="PANTHER" id="PTHR30472">
    <property type="entry name" value="FERRIC ENTEROBACTIN TRANSPORT SYSTEM PERMEASE PROTEIN"/>
    <property type="match status" value="1"/>
</dbReference>
<dbReference type="PANTHER" id="PTHR30472:SF1">
    <property type="entry name" value="FE(3+) DICITRATE TRANSPORT SYSTEM PERMEASE PROTEIN FECC-RELATED"/>
    <property type="match status" value="1"/>
</dbReference>
<evidence type="ECO:0000313" key="9">
    <source>
        <dbReference type="EMBL" id="MBK0331726.1"/>
    </source>
</evidence>
<feature type="transmembrane region" description="Helical" evidence="8">
    <location>
        <begin position="170"/>
        <end position="191"/>
    </location>
</feature>
<sequence>MSTAVSSDPSTRPADGAGRVLLGGRRRLPPPAAIALAVLLVLAVCLASVCLGARADDPGQLRAALLGRGEERMELIVHGRAVRTLVGLAVGAALALSGQLIQALTRNPLGEPGLLGVTSGASFAIVLVTAVLGTVSTQVAALAAIPGALLAVLVVHLVSRPAGTSSVVPLVLAGAVVSAVLGAIVQGIILRMPAVFDSYRYWVVGSLTGADLTTLTTVAPVMLTGLVIAILIAPALNTLALGDDVAISLGSPVRLVRGAGIIAAGLLAAGATAAAGPIAFVGLAVPHLVRGLVGADHRWQLPLNLLLGAALLVASDVLARVLIRPEELMVGVVTAFVGAPFLLLAVRRGAVTDR</sequence>
<feature type="transmembrane region" description="Helical" evidence="8">
    <location>
        <begin position="301"/>
        <end position="322"/>
    </location>
</feature>
<dbReference type="CDD" id="cd06550">
    <property type="entry name" value="TM_ABC_iron-siderophores_like"/>
    <property type="match status" value="1"/>
</dbReference>
<evidence type="ECO:0000256" key="5">
    <source>
        <dbReference type="ARBA" id="ARBA00022692"/>
    </source>
</evidence>
<dbReference type="InterPro" id="IPR037294">
    <property type="entry name" value="ABC_BtuC-like"/>
</dbReference>
<dbReference type="SUPFAM" id="SSF81345">
    <property type="entry name" value="ABC transporter involved in vitamin B12 uptake, BtuC"/>
    <property type="match status" value="1"/>
</dbReference>
<protein>
    <submittedName>
        <fullName evidence="9">Iron ABC transporter permease</fullName>
    </submittedName>
</protein>
<gene>
    <name evidence="9" type="ORF">I8D64_09950</name>
</gene>
<keyword evidence="5 8" id="KW-0812">Transmembrane</keyword>
<feature type="transmembrane region" description="Helical" evidence="8">
    <location>
        <begin position="81"/>
        <end position="101"/>
    </location>
</feature>
<accession>A0ABS1BAN8</accession>
<evidence type="ECO:0000256" key="3">
    <source>
        <dbReference type="ARBA" id="ARBA00022448"/>
    </source>
</evidence>
<feature type="transmembrane region" description="Helical" evidence="8">
    <location>
        <begin position="32"/>
        <end position="53"/>
    </location>
</feature>
<feature type="transmembrane region" description="Helical" evidence="8">
    <location>
        <begin position="113"/>
        <end position="132"/>
    </location>
</feature>
<evidence type="ECO:0000256" key="8">
    <source>
        <dbReference type="SAM" id="Phobius"/>
    </source>
</evidence>
<evidence type="ECO:0000256" key="2">
    <source>
        <dbReference type="ARBA" id="ARBA00007935"/>
    </source>
</evidence>
<feature type="transmembrane region" description="Helical" evidence="8">
    <location>
        <begin position="256"/>
        <end position="289"/>
    </location>
</feature>
<dbReference type="InterPro" id="IPR000522">
    <property type="entry name" value="ABC_transptr_permease_BtuC"/>
</dbReference>
<comment type="similarity">
    <text evidence="2">Belongs to the binding-protein-dependent transport system permease family. FecCD subfamily.</text>
</comment>
<feature type="transmembrane region" description="Helical" evidence="8">
    <location>
        <begin position="328"/>
        <end position="346"/>
    </location>
</feature>
<evidence type="ECO:0000313" key="10">
    <source>
        <dbReference type="Proteomes" id="UP000612352"/>
    </source>
</evidence>
<evidence type="ECO:0000256" key="1">
    <source>
        <dbReference type="ARBA" id="ARBA00004651"/>
    </source>
</evidence>
<dbReference type="RefSeq" id="WP_200502342.1">
    <property type="nucleotide sequence ID" value="NZ_JAEDAJ010000004.1"/>
</dbReference>
<keyword evidence="10" id="KW-1185">Reference proteome</keyword>
<comment type="caution">
    <text evidence="9">The sequence shown here is derived from an EMBL/GenBank/DDBJ whole genome shotgun (WGS) entry which is preliminary data.</text>
</comment>
<evidence type="ECO:0000256" key="4">
    <source>
        <dbReference type="ARBA" id="ARBA00022475"/>
    </source>
</evidence>
<dbReference type="Gene3D" id="1.10.3470.10">
    <property type="entry name" value="ABC transporter involved in vitamin B12 uptake, BtuC"/>
    <property type="match status" value="1"/>
</dbReference>
<dbReference type="Pfam" id="PF01032">
    <property type="entry name" value="FecCD"/>
    <property type="match status" value="1"/>
</dbReference>
<keyword evidence="3" id="KW-0813">Transport</keyword>
<comment type="subcellular location">
    <subcellularLocation>
        <location evidence="1">Cell membrane</location>
        <topology evidence="1">Multi-pass membrane protein</topology>
    </subcellularLocation>
</comment>
<feature type="transmembrane region" description="Helical" evidence="8">
    <location>
        <begin position="212"/>
        <end position="236"/>
    </location>
</feature>